<keyword evidence="7" id="KW-1185">Reference proteome</keyword>
<evidence type="ECO:0000256" key="2">
    <source>
        <dbReference type="ARBA" id="ARBA00023125"/>
    </source>
</evidence>
<dbReference type="RefSeq" id="WP_310314459.1">
    <property type="nucleotide sequence ID" value="NZ_JAVDWU010000003.1"/>
</dbReference>
<dbReference type="SUPFAM" id="SSF54909">
    <property type="entry name" value="Dimeric alpha+beta barrel"/>
    <property type="match status" value="1"/>
</dbReference>
<evidence type="ECO:0000256" key="1">
    <source>
        <dbReference type="ARBA" id="ARBA00023015"/>
    </source>
</evidence>
<evidence type="ECO:0000313" key="6">
    <source>
        <dbReference type="EMBL" id="MDR7149808.1"/>
    </source>
</evidence>
<evidence type="ECO:0000256" key="4">
    <source>
        <dbReference type="ARBA" id="ARBA00023163"/>
    </source>
</evidence>
<keyword evidence="3" id="KW-0010">Activator</keyword>
<proteinExistence type="predicted"/>
<dbReference type="Pfam" id="PF13412">
    <property type="entry name" value="HTH_24"/>
    <property type="match status" value="1"/>
</dbReference>
<evidence type="ECO:0000256" key="3">
    <source>
        <dbReference type="ARBA" id="ARBA00023159"/>
    </source>
</evidence>
<dbReference type="GO" id="GO:0003677">
    <property type="term" value="F:DNA binding"/>
    <property type="evidence" value="ECO:0007669"/>
    <property type="project" value="UniProtKB-KW"/>
</dbReference>
<dbReference type="EMBL" id="JAVDWU010000003">
    <property type="protein sequence ID" value="MDR7149808.1"/>
    <property type="molecule type" value="Genomic_DNA"/>
</dbReference>
<gene>
    <name evidence="6" type="ORF">J2W49_001763</name>
</gene>
<name>A0ABU1WKI9_9BURK</name>
<feature type="domain" description="HTH asnC-type" evidence="5">
    <location>
        <begin position="5"/>
        <end position="66"/>
    </location>
</feature>
<dbReference type="CDD" id="cd00090">
    <property type="entry name" value="HTH_ARSR"/>
    <property type="match status" value="1"/>
</dbReference>
<reference evidence="6 7" key="1">
    <citation type="submission" date="2023-07" db="EMBL/GenBank/DDBJ databases">
        <title>Sorghum-associated microbial communities from plants grown in Nebraska, USA.</title>
        <authorList>
            <person name="Schachtman D."/>
        </authorList>
    </citation>
    <scope>NUCLEOTIDE SEQUENCE [LARGE SCALE GENOMIC DNA]</scope>
    <source>
        <strain evidence="6 7">4249</strain>
    </source>
</reference>
<dbReference type="PROSITE" id="PS50956">
    <property type="entry name" value="HTH_ASNC_2"/>
    <property type="match status" value="1"/>
</dbReference>
<accession>A0ABU1WKI9</accession>
<evidence type="ECO:0000259" key="5">
    <source>
        <dbReference type="PROSITE" id="PS50956"/>
    </source>
</evidence>
<keyword evidence="1" id="KW-0805">Transcription regulation</keyword>
<dbReference type="InterPro" id="IPR019888">
    <property type="entry name" value="Tscrpt_reg_AsnC-like"/>
</dbReference>
<dbReference type="PANTHER" id="PTHR30154">
    <property type="entry name" value="LEUCINE-RESPONSIVE REGULATORY PROTEIN"/>
    <property type="match status" value="1"/>
</dbReference>
<sequence>METPLDRIDRKLLELLQQDASLANLELAERTHLSPPACSRRVARLRASGLIRKTVALVDPRALGYTGLVIIGVVLDRSTPDSFAAFEKAAAGLTGCLEVQLVTGEFDYFVKLRIQGIDSFNDMHSAQLIALPGVRQVRTFVCLKEVFETTVLPVPSA</sequence>
<dbReference type="PRINTS" id="PR00033">
    <property type="entry name" value="HTHASNC"/>
</dbReference>
<dbReference type="Proteomes" id="UP001265700">
    <property type="component" value="Unassembled WGS sequence"/>
</dbReference>
<dbReference type="InterPro" id="IPR036388">
    <property type="entry name" value="WH-like_DNA-bd_sf"/>
</dbReference>
<dbReference type="PANTHER" id="PTHR30154:SF0">
    <property type="entry name" value="LEUCINE-RESPONSIVE REGULATORY PROTEIN"/>
    <property type="match status" value="1"/>
</dbReference>
<protein>
    <submittedName>
        <fullName evidence="6">DNA-binding Lrp family transcriptional regulator</fullName>
    </submittedName>
</protein>
<dbReference type="SMART" id="SM00344">
    <property type="entry name" value="HTH_ASNC"/>
    <property type="match status" value="1"/>
</dbReference>
<evidence type="ECO:0000313" key="7">
    <source>
        <dbReference type="Proteomes" id="UP001265700"/>
    </source>
</evidence>
<dbReference type="InterPro" id="IPR000485">
    <property type="entry name" value="AsnC-type_HTH_dom"/>
</dbReference>
<dbReference type="SUPFAM" id="SSF46785">
    <property type="entry name" value="Winged helix' DNA-binding domain"/>
    <property type="match status" value="1"/>
</dbReference>
<keyword evidence="2 6" id="KW-0238">DNA-binding</keyword>
<dbReference type="Gene3D" id="1.10.10.10">
    <property type="entry name" value="Winged helix-like DNA-binding domain superfamily/Winged helix DNA-binding domain"/>
    <property type="match status" value="1"/>
</dbReference>
<organism evidence="6 7">
    <name type="scientific">Hydrogenophaga palleronii</name>
    <dbReference type="NCBI Taxonomy" id="65655"/>
    <lineage>
        <taxon>Bacteria</taxon>
        <taxon>Pseudomonadati</taxon>
        <taxon>Pseudomonadota</taxon>
        <taxon>Betaproteobacteria</taxon>
        <taxon>Burkholderiales</taxon>
        <taxon>Comamonadaceae</taxon>
        <taxon>Hydrogenophaga</taxon>
    </lineage>
</organism>
<dbReference type="InterPro" id="IPR011991">
    <property type="entry name" value="ArsR-like_HTH"/>
</dbReference>
<dbReference type="InterPro" id="IPR011008">
    <property type="entry name" value="Dimeric_a/b-barrel"/>
</dbReference>
<comment type="caution">
    <text evidence="6">The sequence shown here is derived from an EMBL/GenBank/DDBJ whole genome shotgun (WGS) entry which is preliminary data.</text>
</comment>
<dbReference type="InterPro" id="IPR036390">
    <property type="entry name" value="WH_DNA-bd_sf"/>
</dbReference>
<dbReference type="InterPro" id="IPR019887">
    <property type="entry name" value="Tscrpt_reg_AsnC/Lrp_C"/>
</dbReference>
<dbReference type="Pfam" id="PF01037">
    <property type="entry name" value="AsnC_trans_reg"/>
    <property type="match status" value="1"/>
</dbReference>
<dbReference type="Gene3D" id="3.30.70.920">
    <property type="match status" value="1"/>
</dbReference>
<keyword evidence="4" id="KW-0804">Transcription</keyword>